<dbReference type="SUPFAM" id="SSF51338">
    <property type="entry name" value="Composite domain of metallo-dependent hydrolases"/>
    <property type="match status" value="1"/>
</dbReference>
<dbReference type="InterPro" id="IPR011059">
    <property type="entry name" value="Metal-dep_hydrolase_composite"/>
</dbReference>
<proteinExistence type="predicted"/>
<dbReference type="InterPro" id="IPR006680">
    <property type="entry name" value="Amidohydro-rel"/>
</dbReference>
<dbReference type="Gene3D" id="2.30.40.10">
    <property type="entry name" value="Urease, subunit C, domain 1"/>
    <property type="match status" value="1"/>
</dbReference>
<reference evidence="3 4" key="1">
    <citation type="submission" date="2021-02" db="EMBL/GenBank/DDBJ databases">
        <title>De Novo genome assembly of isolated myxobacteria.</title>
        <authorList>
            <person name="Stevens D.C."/>
        </authorList>
    </citation>
    <scope>NUCLEOTIDE SEQUENCE [LARGE SCALE GENOMIC DNA]</scope>
    <source>
        <strain evidence="4">SCPEA02</strain>
    </source>
</reference>
<dbReference type="PANTHER" id="PTHR43135">
    <property type="entry name" value="ALPHA-D-RIBOSE 1-METHYLPHOSPHONATE 5-TRIPHOSPHATE DIPHOSPHATASE"/>
    <property type="match status" value="1"/>
</dbReference>
<dbReference type="PANTHER" id="PTHR43135:SF3">
    <property type="entry name" value="ALPHA-D-RIBOSE 1-METHYLPHOSPHONATE 5-TRIPHOSPHATE DIPHOSPHATASE"/>
    <property type="match status" value="1"/>
</dbReference>
<dbReference type="InterPro" id="IPR032466">
    <property type="entry name" value="Metal_Hydrolase"/>
</dbReference>
<evidence type="ECO:0000313" key="3">
    <source>
        <dbReference type="EMBL" id="QSQ22007.1"/>
    </source>
</evidence>
<evidence type="ECO:0000259" key="2">
    <source>
        <dbReference type="Pfam" id="PF01979"/>
    </source>
</evidence>
<keyword evidence="1" id="KW-0732">Signal</keyword>
<dbReference type="InterPro" id="IPR051781">
    <property type="entry name" value="Metallo-dep_Hydrolase"/>
</dbReference>
<evidence type="ECO:0000256" key="1">
    <source>
        <dbReference type="SAM" id="SignalP"/>
    </source>
</evidence>
<accession>A0ABX7NSZ4</accession>
<feature type="chain" id="PRO_5047270483" evidence="1">
    <location>
        <begin position="19"/>
        <end position="449"/>
    </location>
</feature>
<evidence type="ECO:0000313" key="4">
    <source>
        <dbReference type="Proteomes" id="UP000662747"/>
    </source>
</evidence>
<dbReference type="InterPro" id="IPR057744">
    <property type="entry name" value="OTAase-like"/>
</dbReference>
<sequence length="449" mass="47084">MRRTLLFASLVVSFTASAAEGPAAAPVAGASKSYVLKAARLFDAKAGKLVTPGVVVVQDGKVAAVGAGASAPAGAQVLDLGDATLLPGFMDSHTHLTGEPGTDWRQDVIDDFQRTIPEQTLESLPMVRRTLMAGFTTVRNLGAPDFIDIGLRNSIRRGTVVGPRIIAATVGLGSTGGHCDGGNSWRKGLLVEESTRGVADGPEALRAKVRENIKYGADLIKVCATGGVLSLNSDVDSPQLTQAELDAIVDEAHSRKRKVAAHAHGAEGAKRAIRAGVDSIEHGSLLDDEALDLMKKKGTWYVPTAMAFQGVRERADKGMLPEENIRKVRAVDEARRLALRKAIAKGVRIAFGTDAGVFEHGRNAGEFALMVEAGLPPVEALRAATVNAAELLGVSSTLGSLEPGKLADVVAVPGNPLQDIRKTEAVFFVMKEGVIYRNDTGAPAPSAAR</sequence>
<feature type="domain" description="Amidohydrolase-related" evidence="2">
    <location>
        <begin position="84"/>
        <end position="434"/>
    </location>
</feature>
<name>A0ABX7NSZ4_9BACT</name>
<dbReference type="EMBL" id="CP071090">
    <property type="protein sequence ID" value="QSQ22007.1"/>
    <property type="molecule type" value="Genomic_DNA"/>
</dbReference>
<dbReference type="Proteomes" id="UP000662747">
    <property type="component" value="Chromosome"/>
</dbReference>
<feature type="signal peptide" evidence="1">
    <location>
        <begin position="1"/>
        <end position="18"/>
    </location>
</feature>
<protein>
    <submittedName>
        <fullName evidence="3">Amidohydrolase family protein</fullName>
    </submittedName>
</protein>
<keyword evidence="4" id="KW-1185">Reference proteome</keyword>
<dbReference type="Pfam" id="PF01979">
    <property type="entry name" value="Amidohydro_1"/>
    <property type="match status" value="1"/>
</dbReference>
<dbReference type="CDD" id="cd01299">
    <property type="entry name" value="Met_dep_hydrolase_A"/>
    <property type="match status" value="1"/>
</dbReference>
<dbReference type="Gene3D" id="3.20.20.140">
    <property type="entry name" value="Metal-dependent hydrolases"/>
    <property type="match status" value="1"/>
</dbReference>
<dbReference type="SUPFAM" id="SSF51556">
    <property type="entry name" value="Metallo-dependent hydrolases"/>
    <property type="match status" value="1"/>
</dbReference>
<gene>
    <name evidence="3" type="ORF">JY651_43840</name>
</gene>
<dbReference type="RefSeq" id="WP_206723584.1">
    <property type="nucleotide sequence ID" value="NZ_CP071090.1"/>
</dbReference>
<organism evidence="3 4">
    <name type="scientific">Pyxidicoccus parkwayensis</name>
    <dbReference type="NCBI Taxonomy" id="2813578"/>
    <lineage>
        <taxon>Bacteria</taxon>
        <taxon>Pseudomonadati</taxon>
        <taxon>Myxococcota</taxon>
        <taxon>Myxococcia</taxon>
        <taxon>Myxococcales</taxon>
        <taxon>Cystobacterineae</taxon>
        <taxon>Myxococcaceae</taxon>
        <taxon>Pyxidicoccus</taxon>
    </lineage>
</organism>